<dbReference type="InterPro" id="IPR055414">
    <property type="entry name" value="LRR_R13L4/SHOC2-like"/>
</dbReference>
<keyword evidence="2" id="KW-0433">Leucine-rich repeat</keyword>
<dbReference type="PANTHER" id="PTHR23155:SF1205">
    <property type="entry name" value="DISEASE RESISTANCE PROTEIN RPM1"/>
    <property type="match status" value="1"/>
</dbReference>
<evidence type="ECO:0000256" key="4">
    <source>
        <dbReference type="ARBA" id="ARBA00022741"/>
    </source>
</evidence>
<reference evidence="12 13" key="1">
    <citation type="submission" date="2017-09" db="EMBL/GenBank/DDBJ databases">
        <authorList>
            <consortium name="International Durum Wheat Genome Sequencing Consortium (IDWGSC)"/>
            <person name="Milanesi L."/>
        </authorList>
    </citation>
    <scope>NUCLEOTIDE SEQUENCE [LARGE SCALE GENOMIC DNA]</scope>
    <source>
        <strain evidence="13">cv. Svevo</strain>
    </source>
</reference>
<dbReference type="GO" id="GO:0042742">
    <property type="term" value="P:defense response to bacterium"/>
    <property type="evidence" value="ECO:0007669"/>
    <property type="project" value="UniProtKB-ARBA"/>
</dbReference>
<dbReference type="Pfam" id="PF18052">
    <property type="entry name" value="Rx_N"/>
    <property type="match status" value="1"/>
</dbReference>
<gene>
    <name evidence="12" type="ORF">TRITD_1Bv1G205960</name>
</gene>
<keyword evidence="6" id="KW-0175">Coiled coil</keyword>
<feature type="compositionally biased region" description="Low complexity" evidence="7">
    <location>
        <begin position="951"/>
        <end position="962"/>
    </location>
</feature>
<dbReference type="InterPro" id="IPR036388">
    <property type="entry name" value="WH-like_DNA-bd_sf"/>
</dbReference>
<dbReference type="InterPro" id="IPR058922">
    <property type="entry name" value="WHD_DRP"/>
</dbReference>
<evidence type="ECO:0000256" key="1">
    <source>
        <dbReference type="ARBA" id="ARBA00008894"/>
    </source>
</evidence>
<dbReference type="SUPFAM" id="SSF52540">
    <property type="entry name" value="P-loop containing nucleoside triphosphate hydrolases"/>
    <property type="match status" value="1"/>
</dbReference>
<proteinExistence type="inferred from homology"/>
<dbReference type="Gene3D" id="3.80.10.10">
    <property type="entry name" value="Ribonuclease Inhibitor"/>
    <property type="match status" value="1"/>
</dbReference>
<evidence type="ECO:0000256" key="7">
    <source>
        <dbReference type="SAM" id="MobiDB-lite"/>
    </source>
</evidence>
<dbReference type="AlphaFoldDB" id="A0A9R0R411"/>
<feature type="domain" description="NB-ARC" evidence="8">
    <location>
        <begin position="189"/>
        <end position="372"/>
    </location>
</feature>
<dbReference type="InterPro" id="IPR044974">
    <property type="entry name" value="Disease_R_plants"/>
</dbReference>
<dbReference type="Pfam" id="PF23559">
    <property type="entry name" value="WHD_DRP"/>
    <property type="match status" value="1"/>
</dbReference>
<dbReference type="GO" id="GO:0043531">
    <property type="term" value="F:ADP binding"/>
    <property type="evidence" value="ECO:0007669"/>
    <property type="project" value="InterPro"/>
</dbReference>
<evidence type="ECO:0000313" key="12">
    <source>
        <dbReference type="EMBL" id="VAH22470.1"/>
    </source>
</evidence>
<keyword evidence="4" id="KW-0547">Nucleotide-binding</keyword>
<feature type="compositionally biased region" description="Polar residues" evidence="7">
    <location>
        <begin position="965"/>
        <end position="982"/>
    </location>
</feature>
<keyword evidence="13" id="KW-1185">Reference proteome</keyword>
<comment type="similarity">
    <text evidence="1">Belongs to the disease resistance NB-LRR family.</text>
</comment>
<keyword evidence="3" id="KW-0677">Repeat</keyword>
<evidence type="ECO:0000259" key="10">
    <source>
        <dbReference type="Pfam" id="PF23559"/>
    </source>
</evidence>
<dbReference type="Proteomes" id="UP000324705">
    <property type="component" value="Chromosome 1B"/>
</dbReference>
<sequence length="1012" mass="114013">MEAVVSASQGAVHILLGKLGNVLATKYVLLGGVRGEIQELKDELESMTACLRDLVDSDDHNEQTRTWMKQVREVAFDVEDCMDRFCHHLSENHGDRQGLLEYLHRMFNMVRTLGVRHKVATDIQGLKSRAQKVSDRRIRYTYTQKVSDDPAERSGKALDTSYSHLDNLDRWLPAIHGDGSGLVGMGNMTDAVVSLLNEQRQVVGSPRVLSIVGFGGLGKTTLATTVYNTPELGGIQCRAFVPVSQTYDVRSLLESVLKQLTALVDNDRNDYLLRKIKEWDMNQLVTMIKQRLEGKRYLIVLDDVWRAAAWDQIKVAFPHGNNNNNEGSIIITTRSKEVAKNCCTFSDDIYEMKPLPEEDSQQLFFKTVFMSEECPPDLLNMSKAILARCKGLPLAIVSIGRMLARRQNKTSAEWKTVCDRLGSELETNPTLEGMRRILALSYNDLPYHLKACFLYLCAFPEDFEIRRGSLIRRWAAEGLIIGMYDRSLEEIAQICLDEIVSRNIIIPGQIGCSGKIKSCKVHDIMLEVIIAKSVKENFISFLGSSQYNTTAGHDKVRRLSIHPGGTQEKRTFSSKNIVHTRSLTILNSTEKPVLIKFSRLILLRVLDLEGCGWLRNKDLKDICKLSLLRYLSLRNTAISQLPNAVGKLKELVTLDVRETSVVEFPKGITWLQNLNHLLVGGYSYYTRTRSVKHFWWNDGAKVPRGLGNMCALQRISHVDISTEKSSNAMGELGKLRQLTRLCVVNRKEAKLWKPFAKSLDELSNSLRYLMVVDASEKVEELKFLAYLKNPPLSLQSLHLVGRLTRLPGWVSSLSNLASLSLRQTYQLAKDSFEVLAKLPSLVSLKLYDKGYTGRALFEEGWFPQLKQLVVDNLVQLEELSFRGGAPNLERLTLYFPCVPRGGVNGIGKEKLRKLREVEFFGVVIESIFEQVCEAAKEYPNHLKVTREDRPTTTTEAARAPARQVDYNTGSGAGSSEQESTDQVDMPALGCEDDEATPAWRVQPSTCPHTYTL</sequence>
<evidence type="ECO:0000259" key="11">
    <source>
        <dbReference type="Pfam" id="PF23598"/>
    </source>
</evidence>
<protein>
    <submittedName>
        <fullName evidence="12">Uncharacterized protein</fullName>
    </submittedName>
</protein>
<dbReference type="InterPro" id="IPR041118">
    <property type="entry name" value="Rx_N"/>
</dbReference>
<dbReference type="InterPro" id="IPR027417">
    <property type="entry name" value="P-loop_NTPase"/>
</dbReference>
<feature type="compositionally biased region" description="Polar residues" evidence="7">
    <location>
        <begin position="1002"/>
        <end position="1012"/>
    </location>
</feature>
<dbReference type="InterPro" id="IPR002182">
    <property type="entry name" value="NB-ARC"/>
</dbReference>
<dbReference type="Gene3D" id="1.10.10.10">
    <property type="entry name" value="Winged helix-like DNA-binding domain superfamily/Winged helix DNA-binding domain"/>
    <property type="match status" value="1"/>
</dbReference>
<dbReference type="Pfam" id="PF23598">
    <property type="entry name" value="LRR_14"/>
    <property type="match status" value="1"/>
</dbReference>
<dbReference type="OMA" id="HECNEMM"/>
<evidence type="ECO:0000259" key="9">
    <source>
        <dbReference type="Pfam" id="PF18052"/>
    </source>
</evidence>
<accession>A0A9R0R411</accession>
<evidence type="ECO:0000313" key="13">
    <source>
        <dbReference type="Proteomes" id="UP000324705"/>
    </source>
</evidence>
<dbReference type="Pfam" id="PF00931">
    <property type="entry name" value="NB-ARC"/>
    <property type="match status" value="1"/>
</dbReference>
<feature type="region of interest" description="Disordered" evidence="7">
    <location>
        <begin position="946"/>
        <end position="983"/>
    </location>
</feature>
<dbReference type="InterPro" id="IPR038005">
    <property type="entry name" value="RX-like_CC"/>
</dbReference>
<dbReference type="GO" id="GO:0009626">
    <property type="term" value="P:plant-type hypersensitive response"/>
    <property type="evidence" value="ECO:0007669"/>
    <property type="project" value="UniProtKB-ARBA"/>
</dbReference>
<evidence type="ECO:0000256" key="2">
    <source>
        <dbReference type="ARBA" id="ARBA00022614"/>
    </source>
</evidence>
<evidence type="ECO:0000256" key="6">
    <source>
        <dbReference type="ARBA" id="ARBA00023054"/>
    </source>
</evidence>
<dbReference type="FunFam" id="1.10.10.10:FF:000322">
    <property type="entry name" value="Probable disease resistance protein At1g63360"/>
    <property type="match status" value="1"/>
</dbReference>
<dbReference type="Gene3D" id="3.40.50.300">
    <property type="entry name" value="P-loop containing nucleotide triphosphate hydrolases"/>
    <property type="match status" value="1"/>
</dbReference>
<dbReference type="InterPro" id="IPR042197">
    <property type="entry name" value="Apaf_helical"/>
</dbReference>
<dbReference type="SUPFAM" id="SSF52058">
    <property type="entry name" value="L domain-like"/>
    <property type="match status" value="1"/>
</dbReference>
<dbReference type="EMBL" id="LT934112">
    <property type="protein sequence ID" value="VAH22470.1"/>
    <property type="molecule type" value="Genomic_DNA"/>
</dbReference>
<evidence type="ECO:0000256" key="5">
    <source>
        <dbReference type="ARBA" id="ARBA00022821"/>
    </source>
</evidence>
<dbReference type="CDD" id="cd14798">
    <property type="entry name" value="RX-CC_like"/>
    <property type="match status" value="1"/>
</dbReference>
<dbReference type="PANTHER" id="PTHR23155">
    <property type="entry name" value="DISEASE RESISTANCE PROTEIN RP"/>
    <property type="match status" value="1"/>
</dbReference>
<name>A0A9R0R411_TRITD</name>
<keyword evidence="5" id="KW-0611">Plant defense</keyword>
<feature type="domain" description="Disease resistance R13L4/SHOC-2-like LRR" evidence="11">
    <location>
        <begin position="579"/>
        <end position="937"/>
    </location>
</feature>
<dbReference type="InterPro" id="IPR032675">
    <property type="entry name" value="LRR_dom_sf"/>
</dbReference>
<feature type="region of interest" description="Disordered" evidence="7">
    <location>
        <begin position="993"/>
        <end position="1012"/>
    </location>
</feature>
<evidence type="ECO:0000256" key="3">
    <source>
        <dbReference type="ARBA" id="ARBA00022737"/>
    </source>
</evidence>
<dbReference type="GO" id="GO:0002758">
    <property type="term" value="P:innate immune response-activating signaling pathway"/>
    <property type="evidence" value="ECO:0007669"/>
    <property type="project" value="UniProtKB-ARBA"/>
</dbReference>
<dbReference type="Gene3D" id="1.20.5.4130">
    <property type="match status" value="1"/>
</dbReference>
<feature type="domain" description="Disease resistance N-terminal" evidence="9">
    <location>
        <begin position="11"/>
        <end position="93"/>
    </location>
</feature>
<evidence type="ECO:0000259" key="8">
    <source>
        <dbReference type="Pfam" id="PF00931"/>
    </source>
</evidence>
<feature type="domain" description="Disease resistance protein winged helix" evidence="10">
    <location>
        <begin position="459"/>
        <end position="529"/>
    </location>
</feature>
<dbReference type="Gene3D" id="1.10.8.430">
    <property type="entry name" value="Helical domain of apoptotic protease-activating factors"/>
    <property type="match status" value="1"/>
</dbReference>
<organism evidence="12 13">
    <name type="scientific">Triticum turgidum subsp. durum</name>
    <name type="common">Durum wheat</name>
    <name type="synonym">Triticum durum</name>
    <dbReference type="NCBI Taxonomy" id="4567"/>
    <lineage>
        <taxon>Eukaryota</taxon>
        <taxon>Viridiplantae</taxon>
        <taxon>Streptophyta</taxon>
        <taxon>Embryophyta</taxon>
        <taxon>Tracheophyta</taxon>
        <taxon>Spermatophyta</taxon>
        <taxon>Magnoliopsida</taxon>
        <taxon>Liliopsida</taxon>
        <taxon>Poales</taxon>
        <taxon>Poaceae</taxon>
        <taxon>BOP clade</taxon>
        <taxon>Pooideae</taxon>
        <taxon>Triticodae</taxon>
        <taxon>Triticeae</taxon>
        <taxon>Triticinae</taxon>
        <taxon>Triticum</taxon>
    </lineage>
</organism>
<dbReference type="Gramene" id="TRITD1Bv1G205960.10">
    <property type="protein sequence ID" value="TRITD1Bv1G205960.10"/>
    <property type="gene ID" value="TRITD1Bv1G205960"/>
</dbReference>
<dbReference type="PRINTS" id="PR00364">
    <property type="entry name" value="DISEASERSIST"/>
</dbReference>